<organism evidence="1 2">
    <name type="scientific">Lihuaxuella thermophila</name>
    <dbReference type="NCBI Taxonomy" id="1173111"/>
    <lineage>
        <taxon>Bacteria</taxon>
        <taxon>Bacillati</taxon>
        <taxon>Bacillota</taxon>
        <taxon>Bacilli</taxon>
        <taxon>Bacillales</taxon>
        <taxon>Thermoactinomycetaceae</taxon>
        <taxon>Lihuaxuella</taxon>
    </lineage>
</organism>
<dbReference type="EMBL" id="FOCQ01000010">
    <property type="protein sequence ID" value="SEN39951.1"/>
    <property type="molecule type" value="Genomic_DNA"/>
</dbReference>
<sequence>MLAMLVKGQANRVQAFLTDLQQRPQMKLVHTEVSEQTGDRIKVFCYIQHQPKHRMCVVQLAAENGETIRIPLVDAIRVEMEEGKTLWVGKVVDLFA</sequence>
<dbReference type="AlphaFoldDB" id="A0A1H8G743"/>
<dbReference type="RefSeq" id="WP_089969706.1">
    <property type="nucleotide sequence ID" value="NZ_FOCQ01000010.1"/>
</dbReference>
<reference evidence="1 2" key="1">
    <citation type="submission" date="2016-10" db="EMBL/GenBank/DDBJ databases">
        <authorList>
            <person name="de Groot N.N."/>
        </authorList>
    </citation>
    <scope>NUCLEOTIDE SEQUENCE [LARGE SCALE GENOMIC DNA]</scope>
    <source>
        <strain evidence="1 2">DSM 46701</strain>
    </source>
</reference>
<keyword evidence="2" id="KW-1185">Reference proteome</keyword>
<evidence type="ECO:0000313" key="2">
    <source>
        <dbReference type="Proteomes" id="UP000199695"/>
    </source>
</evidence>
<accession>A0A1H8G743</accession>
<protein>
    <submittedName>
        <fullName evidence="1">Uncharacterized protein</fullName>
    </submittedName>
</protein>
<gene>
    <name evidence="1" type="ORF">SAMN05444955_110127</name>
</gene>
<proteinExistence type="predicted"/>
<dbReference type="STRING" id="1173111.SAMN05444955_110127"/>
<evidence type="ECO:0000313" key="1">
    <source>
        <dbReference type="EMBL" id="SEN39951.1"/>
    </source>
</evidence>
<dbReference type="Proteomes" id="UP000199695">
    <property type="component" value="Unassembled WGS sequence"/>
</dbReference>
<dbReference type="OrthoDB" id="2990462at2"/>
<name>A0A1H8G743_9BACL</name>